<reference evidence="9 10" key="1">
    <citation type="submission" date="2020-08" db="EMBL/GenBank/DDBJ databases">
        <title>Cohnella phylogeny.</title>
        <authorList>
            <person name="Dunlap C."/>
        </authorList>
    </citation>
    <scope>NUCLEOTIDE SEQUENCE [LARGE SCALE GENOMIC DNA]</scope>
    <source>
        <strain evidence="9 10">CBP 2801</strain>
    </source>
</reference>
<dbReference type="GO" id="GO:0055085">
    <property type="term" value="P:transmembrane transport"/>
    <property type="evidence" value="ECO:0007669"/>
    <property type="project" value="InterPro"/>
</dbReference>
<evidence type="ECO:0000313" key="9">
    <source>
        <dbReference type="EMBL" id="MBB6731944.1"/>
    </source>
</evidence>
<feature type="transmembrane region" description="Helical" evidence="7">
    <location>
        <begin position="78"/>
        <end position="100"/>
    </location>
</feature>
<evidence type="ECO:0000256" key="2">
    <source>
        <dbReference type="ARBA" id="ARBA00022448"/>
    </source>
</evidence>
<dbReference type="InterPro" id="IPR000515">
    <property type="entry name" value="MetI-like"/>
</dbReference>
<evidence type="ECO:0000256" key="5">
    <source>
        <dbReference type="ARBA" id="ARBA00022989"/>
    </source>
</evidence>
<evidence type="ECO:0000313" key="10">
    <source>
        <dbReference type="Proteomes" id="UP000564644"/>
    </source>
</evidence>
<evidence type="ECO:0000256" key="1">
    <source>
        <dbReference type="ARBA" id="ARBA00004651"/>
    </source>
</evidence>
<comment type="similarity">
    <text evidence="7">Belongs to the binding-protein-dependent transport system permease family.</text>
</comment>
<dbReference type="PANTHER" id="PTHR43744">
    <property type="entry name" value="ABC TRANSPORTER PERMEASE PROTEIN MG189-RELATED-RELATED"/>
    <property type="match status" value="1"/>
</dbReference>
<dbReference type="EMBL" id="JACJVO010000016">
    <property type="protein sequence ID" value="MBB6731944.1"/>
    <property type="molecule type" value="Genomic_DNA"/>
</dbReference>
<dbReference type="CDD" id="cd06261">
    <property type="entry name" value="TM_PBP2"/>
    <property type="match status" value="1"/>
</dbReference>
<keyword evidence="4 7" id="KW-0812">Transmembrane</keyword>
<dbReference type="RefSeq" id="WP_185129613.1">
    <property type="nucleotide sequence ID" value="NZ_JACJVO010000016.1"/>
</dbReference>
<feature type="transmembrane region" description="Helical" evidence="7">
    <location>
        <begin position="244"/>
        <end position="264"/>
    </location>
</feature>
<dbReference type="InterPro" id="IPR035906">
    <property type="entry name" value="MetI-like_sf"/>
</dbReference>
<organism evidence="9 10">
    <name type="scientific">Cohnella zeiphila</name>
    <dbReference type="NCBI Taxonomy" id="2761120"/>
    <lineage>
        <taxon>Bacteria</taxon>
        <taxon>Bacillati</taxon>
        <taxon>Bacillota</taxon>
        <taxon>Bacilli</taxon>
        <taxon>Bacillales</taxon>
        <taxon>Paenibacillaceae</taxon>
        <taxon>Cohnella</taxon>
    </lineage>
</organism>
<sequence length="280" mass="32502">MRISHEKYKSRDYIMEIVLWILSLIILIPFYYLAVNTFKSPAHVTHAPMALPGADFSFSSYQEAWSKMNYPRVFINNLIYTGASVVLNLFVSSMAAYALVMKRTRFHRFIYLLFISSIMIPFQMLIIPLMRMFSDFHMMNTYQGVILVYVFTNISFVTFLYYSFVKTIPPQLEEAARMDGATVMQTFWRIYFPLLVPVTVTAGINLVIGFWNDFLVQVLFISKPEMQNITRAVFSNVGQFTTDWSTLLPMFMLSMLPLIVFFFFMQKYIVKGLVAGSVKG</sequence>
<dbReference type="Gene3D" id="1.10.3720.10">
    <property type="entry name" value="MetI-like"/>
    <property type="match status" value="1"/>
</dbReference>
<dbReference type="Pfam" id="PF00528">
    <property type="entry name" value="BPD_transp_1"/>
    <property type="match status" value="1"/>
</dbReference>
<feature type="transmembrane region" description="Helical" evidence="7">
    <location>
        <begin position="12"/>
        <end position="34"/>
    </location>
</feature>
<keyword evidence="3" id="KW-1003">Cell membrane</keyword>
<evidence type="ECO:0000256" key="4">
    <source>
        <dbReference type="ARBA" id="ARBA00022692"/>
    </source>
</evidence>
<keyword evidence="10" id="KW-1185">Reference proteome</keyword>
<feature type="transmembrane region" description="Helical" evidence="7">
    <location>
        <begin position="186"/>
        <end position="211"/>
    </location>
</feature>
<accession>A0A7X0SL80</accession>
<dbReference type="AlphaFoldDB" id="A0A7X0SL80"/>
<feature type="transmembrane region" description="Helical" evidence="7">
    <location>
        <begin position="142"/>
        <end position="165"/>
    </location>
</feature>
<comment type="subcellular location">
    <subcellularLocation>
        <location evidence="1 7">Cell membrane</location>
        <topology evidence="1 7">Multi-pass membrane protein</topology>
    </subcellularLocation>
</comment>
<name>A0A7X0SL80_9BACL</name>
<gene>
    <name evidence="9" type="ORF">H7C18_13565</name>
</gene>
<keyword evidence="6 7" id="KW-0472">Membrane</keyword>
<keyword evidence="5 7" id="KW-1133">Transmembrane helix</keyword>
<feature type="domain" description="ABC transmembrane type-1" evidence="8">
    <location>
        <begin position="74"/>
        <end position="265"/>
    </location>
</feature>
<protein>
    <submittedName>
        <fullName evidence="9">Carbohydrate ABC transporter permease</fullName>
    </submittedName>
</protein>
<dbReference type="PROSITE" id="PS50928">
    <property type="entry name" value="ABC_TM1"/>
    <property type="match status" value="1"/>
</dbReference>
<evidence type="ECO:0000259" key="8">
    <source>
        <dbReference type="PROSITE" id="PS50928"/>
    </source>
</evidence>
<evidence type="ECO:0000256" key="7">
    <source>
        <dbReference type="RuleBase" id="RU363032"/>
    </source>
</evidence>
<proteinExistence type="inferred from homology"/>
<dbReference type="SUPFAM" id="SSF161098">
    <property type="entry name" value="MetI-like"/>
    <property type="match status" value="1"/>
</dbReference>
<comment type="caution">
    <text evidence="9">The sequence shown here is derived from an EMBL/GenBank/DDBJ whole genome shotgun (WGS) entry which is preliminary data.</text>
</comment>
<evidence type="ECO:0000256" key="6">
    <source>
        <dbReference type="ARBA" id="ARBA00023136"/>
    </source>
</evidence>
<keyword evidence="2 7" id="KW-0813">Transport</keyword>
<evidence type="ECO:0000256" key="3">
    <source>
        <dbReference type="ARBA" id="ARBA00022475"/>
    </source>
</evidence>
<dbReference type="Proteomes" id="UP000564644">
    <property type="component" value="Unassembled WGS sequence"/>
</dbReference>
<dbReference type="GO" id="GO:0005886">
    <property type="term" value="C:plasma membrane"/>
    <property type="evidence" value="ECO:0007669"/>
    <property type="project" value="UniProtKB-SubCell"/>
</dbReference>
<feature type="transmembrane region" description="Helical" evidence="7">
    <location>
        <begin position="109"/>
        <end position="130"/>
    </location>
</feature>
<dbReference type="PANTHER" id="PTHR43744:SF12">
    <property type="entry name" value="ABC TRANSPORTER PERMEASE PROTEIN MG189-RELATED"/>
    <property type="match status" value="1"/>
</dbReference>